<comment type="caution">
    <text evidence="2">The sequence shown here is derived from an EMBL/GenBank/DDBJ whole genome shotgun (WGS) entry which is preliminary data.</text>
</comment>
<feature type="domain" description="AbiEi antitoxin N-terminal" evidence="1">
    <location>
        <begin position="23"/>
        <end position="68"/>
    </location>
</feature>
<sequence length="276" mass="31567">MRMKQYLKSLGKTESKLLTVLSSQDKTIFTVEDAQKVLGSSIVAVRSLLNYLVAKKWLIRLTPGKYLIVPLSAGEGAEHSENWYVIAKNLIEPLPYYISYYSALEIHEMIIQPIFTVYISTPNRRRPKEVLGATYQSVYTQPKDMEWGVEDVWITPSQKVRASDLERTIIDCLDRPDLCGGISEIAKGIWVKRNDIDYQKLTQYANRLNRKSVAKRLGFLLETYGLGQEILSGLKDLLSPSYTLLDPTLEDTGRFLSSWKIRVNIDPEELIEITRT</sequence>
<proteinExistence type="predicted"/>
<gene>
    <name evidence="2" type="ORF">COY37_02170</name>
</gene>
<protein>
    <submittedName>
        <fullName evidence="2">Transcriptional regulator</fullName>
    </submittedName>
</protein>
<organism evidence="2 3">
    <name type="scientific">Candidatus Aquicultor secundus</name>
    <dbReference type="NCBI Taxonomy" id="1973895"/>
    <lineage>
        <taxon>Bacteria</taxon>
        <taxon>Bacillati</taxon>
        <taxon>Actinomycetota</taxon>
        <taxon>Candidatus Aquicultoria</taxon>
        <taxon>Candidatus Aquicultorales</taxon>
        <taxon>Candidatus Aquicultoraceae</taxon>
        <taxon>Candidatus Aquicultor</taxon>
    </lineage>
</organism>
<dbReference type="AlphaFoldDB" id="A0A2M7T9T3"/>
<evidence type="ECO:0000313" key="2">
    <source>
        <dbReference type="EMBL" id="PIZ41470.1"/>
    </source>
</evidence>
<dbReference type="Proteomes" id="UP000230956">
    <property type="component" value="Unassembled WGS sequence"/>
</dbReference>
<name>A0A2M7T9T3_9ACTN</name>
<dbReference type="InterPro" id="IPR025159">
    <property type="entry name" value="AbiEi_N"/>
</dbReference>
<dbReference type="EMBL" id="PFNG01000056">
    <property type="protein sequence ID" value="PIZ41470.1"/>
    <property type="molecule type" value="Genomic_DNA"/>
</dbReference>
<accession>A0A2M7T9T3</accession>
<evidence type="ECO:0000259" key="1">
    <source>
        <dbReference type="Pfam" id="PF13338"/>
    </source>
</evidence>
<dbReference type="Pfam" id="PF13338">
    <property type="entry name" value="AbiEi_4"/>
    <property type="match status" value="1"/>
</dbReference>
<evidence type="ECO:0000313" key="3">
    <source>
        <dbReference type="Proteomes" id="UP000230956"/>
    </source>
</evidence>
<reference evidence="3" key="1">
    <citation type="submission" date="2017-09" db="EMBL/GenBank/DDBJ databases">
        <title>Depth-based differentiation of microbial function through sediment-hosted aquifers and enrichment of novel symbionts in the deep terrestrial subsurface.</title>
        <authorList>
            <person name="Probst A.J."/>
            <person name="Ladd B."/>
            <person name="Jarett J.K."/>
            <person name="Geller-Mcgrath D.E."/>
            <person name="Sieber C.M.K."/>
            <person name="Emerson J.B."/>
            <person name="Anantharaman K."/>
            <person name="Thomas B.C."/>
            <person name="Malmstrom R."/>
            <person name="Stieglmeier M."/>
            <person name="Klingl A."/>
            <person name="Woyke T."/>
            <person name="Ryan C.M."/>
            <person name="Banfield J.F."/>
        </authorList>
    </citation>
    <scope>NUCLEOTIDE SEQUENCE [LARGE SCALE GENOMIC DNA]</scope>
</reference>